<evidence type="ECO:0000256" key="1">
    <source>
        <dbReference type="SAM" id="MobiDB-lite"/>
    </source>
</evidence>
<name>A0AB36RLX7_9CORY</name>
<feature type="region of interest" description="Disordered" evidence="1">
    <location>
        <begin position="1"/>
        <end position="22"/>
    </location>
</feature>
<reference evidence="2 3" key="1">
    <citation type="submission" date="2017-08" db="EMBL/GenBank/DDBJ databases">
        <title>Whole genome sequences of 6 clinical strains closest to Corynebacterium imitans.</title>
        <authorList>
            <person name="Bernier A.-M."/>
            <person name="Burdz T."/>
            <person name="Bernard K."/>
        </authorList>
    </citation>
    <scope>NUCLEOTIDE SEQUENCE [LARGE SCALE GENOMIC DNA]</scope>
    <source>
        <strain evidence="2 3">NML92-0415</strain>
    </source>
</reference>
<comment type="caution">
    <text evidence="2">The sequence shown here is derived from an EMBL/GenBank/DDBJ whole genome shotgun (WGS) entry which is preliminary data.</text>
</comment>
<proteinExistence type="predicted"/>
<dbReference type="AlphaFoldDB" id="A0AB36RLX7"/>
<accession>A0AB36RLX7</accession>
<sequence>MTSDAPSAESEAPDTSAAEAEQADLYTVVDPERFLLGTAYVIGGDGDRWFHDCFIKTAELNSESDSGTYCHADFADPVPPTEEDYGVPNPPAPNMINWDEDGGRFSTAYSPGAELHPGTQRLRQGEQVTVDGLTVTHLHGGGYRVTKGDATFEMHDGVYTTTDPGSPAEAEAAGGAAGNVCGTVESSMGGSYQIVALEDGTTCDSALAAMRGYVDAYRNGAVEGQAGFWTAPNGWGCANGWFLPGDEQIRANAKNTCSASDRAGNPAQEGSGAVVALRPDDVARF</sequence>
<protein>
    <submittedName>
        <fullName evidence="2">Uncharacterized protein</fullName>
    </submittedName>
</protein>
<evidence type="ECO:0000313" key="2">
    <source>
        <dbReference type="EMBL" id="PAT11370.1"/>
    </source>
</evidence>
<gene>
    <name evidence="2" type="ORF">CKJ80_01580</name>
</gene>
<dbReference type="Proteomes" id="UP000218041">
    <property type="component" value="Unassembled WGS sequence"/>
</dbReference>
<organism evidence="2 3">
    <name type="scientific">Corynebacterium hadale</name>
    <dbReference type="NCBI Taxonomy" id="2026255"/>
    <lineage>
        <taxon>Bacteria</taxon>
        <taxon>Bacillati</taxon>
        <taxon>Actinomycetota</taxon>
        <taxon>Actinomycetes</taxon>
        <taxon>Mycobacteriales</taxon>
        <taxon>Corynebacteriaceae</taxon>
        <taxon>Corynebacterium</taxon>
    </lineage>
</organism>
<evidence type="ECO:0000313" key="3">
    <source>
        <dbReference type="Proteomes" id="UP000218041"/>
    </source>
</evidence>
<dbReference type="EMBL" id="NSGP01000002">
    <property type="protein sequence ID" value="PAT11370.1"/>
    <property type="molecule type" value="Genomic_DNA"/>
</dbReference>